<dbReference type="PANTHER" id="PTHR23504:SF31">
    <property type="entry name" value="MAJOR FACILITATOR SUPERFAMILY DOMAIN-CONTAINING PROTEIN 10"/>
    <property type="match status" value="1"/>
</dbReference>
<dbReference type="InterPro" id="IPR001958">
    <property type="entry name" value="Tet-R_TetA/multi-R_MdtG-like"/>
</dbReference>
<dbReference type="InterPro" id="IPR036259">
    <property type="entry name" value="MFS_trans_sf"/>
</dbReference>
<evidence type="ECO:0000256" key="2">
    <source>
        <dbReference type="ARBA" id="ARBA00022448"/>
    </source>
</evidence>
<reference evidence="6" key="1">
    <citation type="submission" date="2021-02" db="EMBL/GenBank/DDBJ databases">
        <authorList>
            <person name="Bekaert M."/>
        </authorList>
    </citation>
    <scope>NUCLEOTIDE SEQUENCE</scope>
    <source>
        <strain evidence="6">IoA-00</strain>
    </source>
</reference>
<keyword evidence="7" id="KW-1185">Reference proteome</keyword>
<dbReference type="PRINTS" id="PR01035">
    <property type="entry name" value="TCRTETA"/>
</dbReference>
<dbReference type="Gene3D" id="1.20.1250.20">
    <property type="entry name" value="MFS general substrate transporter like domains"/>
    <property type="match status" value="1"/>
</dbReference>
<keyword evidence="2" id="KW-0813">Transport</keyword>
<dbReference type="SUPFAM" id="SSF103473">
    <property type="entry name" value="MFS general substrate transporter"/>
    <property type="match status" value="1"/>
</dbReference>
<name>A0A7R8CX02_LEPSM</name>
<comment type="subcellular location">
    <subcellularLocation>
        <location evidence="1">Membrane</location>
        <topology evidence="1">Multi-pass membrane protein</topology>
    </subcellularLocation>
</comment>
<dbReference type="Proteomes" id="UP000675881">
    <property type="component" value="Chromosome 4"/>
</dbReference>
<dbReference type="GO" id="GO:0031526">
    <property type="term" value="C:brush border membrane"/>
    <property type="evidence" value="ECO:0007669"/>
    <property type="project" value="TreeGrafter"/>
</dbReference>
<evidence type="ECO:0000256" key="1">
    <source>
        <dbReference type="ARBA" id="ARBA00004141"/>
    </source>
</evidence>
<keyword evidence="5" id="KW-0472">Membrane</keyword>
<protein>
    <submittedName>
        <fullName evidence="6">Major facilitator superfamily domain-containing protein 10</fullName>
    </submittedName>
</protein>
<evidence type="ECO:0000313" key="6">
    <source>
        <dbReference type="EMBL" id="CAF2926818.1"/>
    </source>
</evidence>
<evidence type="ECO:0000256" key="3">
    <source>
        <dbReference type="ARBA" id="ARBA00022692"/>
    </source>
</evidence>
<dbReference type="OrthoDB" id="196650at2759"/>
<evidence type="ECO:0000256" key="4">
    <source>
        <dbReference type="ARBA" id="ARBA00022989"/>
    </source>
</evidence>
<keyword evidence="4" id="KW-1133">Transmembrane helix</keyword>
<dbReference type="Pfam" id="PF07690">
    <property type="entry name" value="MFS_1"/>
    <property type="match status" value="2"/>
</dbReference>
<keyword evidence="3" id="KW-0812">Transmembrane</keyword>
<accession>A0A7R8CX02</accession>
<dbReference type="InterPro" id="IPR011701">
    <property type="entry name" value="MFS"/>
</dbReference>
<dbReference type="EMBL" id="HG994583">
    <property type="protein sequence ID" value="CAF2926818.1"/>
    <property type="molecule type" value="Genomic_DNA"/>
</dbReference>
<dbReference type="PANTHER" id="PTHR23504">
    <property type="entry name" value="MAJOR FACILITATOR SUPERFAMILY DOMAIN-CONTAINING PROTEIN 10"/>
    <property type="match status" value="1"/>
</dbReference>
<dbReference type="GO" id="GO:0022857">
    <property type="term" value="F:transmembrane transporter activity"/>
    <property type="evidence" value="ECO:0007669"/>
    <property type="project" value="InterPro"/>
</dbReference>
<sequence>MKLCVGESEDTCYTANNFKMIGCQENSVIHHFSLSQKYLSFVSVTSERAAMEPSSSSKSGFKIIFIKYYRKNNDDFYSLLNENIRYLGSKLGSPEEFNSVLFGGCLGSLFSFLQFISSPIMGSLSDHYGRRPLLLVSTIGIALSYCVWICAGSFKLFILARVIGGLSKGNISLSTAVGHVLEQDSLIGQKNRVGAWYVYPALCALLFSIADVLFLYFNFEETLTKRETDLKKSIRQALTYINPLSLFRFESLKNDLNENDYSCLKSLGAVNFLYLFLYSGLEFTLTFLTHIRFNFTSMQQGKMFLFVGVIMALIQGGYVRRIPPGKEKSTVLKGLLLIVPSFAIVGLSRSIPVLYIGLGLYSVSTALVVPCLATLVSQHGDANQKGVVLGVYRSLGALGRAVGPIFASILYWAVGPELCYCFGGLGLLIPYIILKRVTIKPKKMASE</sequence>
<dbReference type="AlphaFoldDB" id="A0A7R8CX02"/>
<gene>
    <name evidence="6" type="ORF">LSAA_8289</name>
</gene>
<evidence type="ECO:0000256" key="5">
    <source>
        <dbReference type="ARBA" id="ARBA00023136"/>
    </source>
</evidence>
<evidence type="ECO:0000313" key="7">
    <source>
        <dbReference type="Proteomes" id="UP000675881"/>
    </source>
</evidence>
<proteinExistence type="predicted"/>
<organism evidence="6 7">
    <name type="scientific">Lepeophtheirus salmonis</name>
    <name type="common">Salmon louse</name>
    <name type="synonym">Caligus salmonis</name>
    <dbReference type="NCBI Taxonomy" id="72036"/>
    <lineage>
        <taxon>Eukaryota</taxon>
        <taxon>Metazoa</taxon>
        <taxon>Ecdysozoa</taxon>
        <taxon>Arthropoda</taxon>
        <taxon>Crustacea</taxon>
        <taxon>Multicrustacea</taxon>
        <taxon>Hexanauplia</taxon>
        <taxon>Copepoda</taxon>
        <taxon>Siphonostomatoida</taxon>
        <taxon>Caligidae</taxon>
        <taxon>Lepeophtheirus</taxon>
    </lineage>
</organism>